<dbReference type="EMBL" id="JARKHS020005973">
    <property type="protein sequence ID" value="KAK8783018.1"/>
    <property type="molecule type" value="Genomic_DNA"/>
</dbReference>
<gene>
    <name evidence="2" type="ORF">V5799_015632</name>
</gene>
<organism evidence="2 3">
    <name type="scientific">Amblyomma americanum</name>
    <name type="common">Lone star tick</name>
    <dbReference type="NCBI Taxonomy" id="6943"/>
    <lineage>
        <taxon>Eukaryota</taxon>
        <taxon>Metazoa</taxon>
        <taxon>Ecdysozoa</taxon>
        <taxon>Arthropoda</taxon>
        <taxon>Chelicerata</taxon>
        <taxon>Arachnida</taxon>
        <taxon>Acari</taxon>
        <taxon>Parasitiformes</taxon>
        <taxon>Ixodida</taxon>
        <taxon>Ixodoidea</taxon>
        <taxon>Ixodidae</taxon>
        <taxon>Amblyomminae</taxon>
        <taxon>Amblyomma</taxon>
    </lineage>
</organism>
<comment type="caution">
    <text evidence="2">The sequence shown here is derived from an EMBL/GenBank/DDBJ whole genome shotgun (WGS) entry which is preliminary data.</text>
</comment>
<evidence type="ECO:0000313" key="2">
    <source>
        <dbReference type="EMBL" id="KAK8783018.1"/>
    </source>
</evidence>
<sequence length="305" mass="34111">KALSTELARNQWYRRVQLRWKDMDTGGLISAMSDPLLCPTELQLHTNEFSPESFSALCSALSCNLCVKELTVCLWEVTSTHVASLRSMLEKNYSLKSLTLSDWNRKPGFAVMVSQGLYSNKSVTNLALQCDEMSTESTELLATLLKTNENLHKMVLSCRRGLTPDSLDAISQALLQNLFITEVNVGCITPAIRLAIQRNVSSLHRAAKFVLRQDVGKSCAEAFELLESKASLISCLKSTSRMSETEAKAAVKTARKFIWSNYLFINQIVSRKLECHAGEGTQIDKLNFECWIAITKHLRVSDVSH</sequence>
<dbReference type="AlphaFoldDB" id="A0AAQ4F8R8"/>
<feature type="non-terminal residue" evidence="2">
    <location>
        <position position="1"/>
    </location>
</feature>
<dbReference type="InterPro" id="IPR052201">
    <property type="entry name" value="LRR-containing_regulator"/>
</dbReference>
<dbReference type="SUPFAM" id="SSF52047">
    <property type="entry name" value="RNI-like"/>
    <property type="match status" value="1"/>
</dbReference>
<keyword evidence="1" id="KW-0677">Repeat</keyword>
<dbReference type="InterPro" id="IPR032675">
    <property type="entry name" value="LRR_dom_sf"/>
</dbReference>
<dbReference type="PANTHER" id="PTHR24111">
    <property type="entry name" value="LEUCINE-RICH REPEAT-CONTAINING PROTEIN 34"/>
    <property type="match status" value="1"/>
</dbReference>
<dbReference type="Proteomes" id="UP001321473">
    <property type="component" value="Unassembled WGS sequence"/>
</dbReference>
<accession>A0AAQ4F8R8</accession>
<protein>
    <submittedName>
        <fullName evidence="2">Uncharacterized protein</fullName>
    </submittedName>
</protein>
<reference evidence="2 3" key="1">
    <citation type="journal article" date="2023" name="Arcadia Sci">
        <title>De novo assembly of a long-read Amblyomma americanum tick genome.</title>
        <authorList>
            <person name="Chou S."/>
            <person name="Poskanzer K.E."/>
            <person name="Rollins M."/>
            <person name="Thuy-Boun P.S."/>
        </authorList>
    </citation>
    <scope>NUCLEOTIDE SEQUENCE [LARGE SCALE GENOMIC DNA]</scope>
    <source>
        <strain evidence="2">F_SG_1</strain>
        <tissue evidence="2">Salivary glands</tissue>
    </source>
</reference>
<dbReference type="Gene3D" id="3.80.10.10">
    <property type="entry name" value="Ribonuclease Inhibitor"/>
    <property type="match status" value="1"/>
</dbReference>
<dbReference type="PANTHER" id="PTHR24111:SF0">
    <property type="entry name" value="LEUCINE-RICH REPEAT-CONTAINING PROTEIN"/>
    <property type="match status" value="1"/>
</dbReference>
<name>A0AAQ4F8R8_AMBAM</name>
<proteinExistence type="predicted"/>
<keyword evidence="3" id="KW-1185">Reference proteome</keyword>
<evidence type="ECO:0000313" key="3">
    <source>
        <dbReference type="Proteomes" id="UP001321473"/>
    </source>
</evidence>
<evidence type="ECO:0000256" key="1">
    <source>
        <dbReference type="ARBA" id="ARBA00022737"/>
    </source>
</evidence>